<keyword evidence="2" id="KW-1185">Reference proteome</keyword>
<reference evidence="1" key="2">
    <citation type="submission" date="2023-05" db="EMBL/GenBank/DDBJ databases">
        <authorList>
            <consortium name="Lawrence Berkeley National Laboratory"/>
            <person name="Steindorff A."/>
            <person name="Hensen N."/>
            <person name="Bonometti L."/>
            <person name="Westerberg I."/>
            <person name="Brannstrom I.O."/>
            <person name="Guillou S."/>
            <person name="Cros-Aarteil S."/>
            <person name="Calhoun S."/>
            <person name="Haridas S."/>
            <person name="Kuo A."/>
            <person name="Mondo S."/>
            <person name="Pangilinan J."/>
            <person name="Riley R."/>
            <person name="Labutti K."/>
            <person name="Andreopoulos B."/>
            <person name="Lipzen A."/>
            <person name="Chen C."/>
            <person name="Yanf M."/>
            <person name="Daum C."/>
            <person name="Ng V."/>
            <person name="Clum A."/>
            <person name="Ohm R."/>
            <person name="Martin F."/>
            <person name="Silar P."/>
            <person name="Natvig D."/>
            <person name="Lalanne C."/>
            <person name="Gautier V."/>
            <person name="Ament-Velasquez S.L."/>
            <person name="Kruys A."/>
            <person name="Hutchinson M.I."/>
            <person name="Powell A.J."/>
            <person name="Barry K."/>
            <person name="Miller A.N."/>
            <person name="Grigoriev I.V."/>
            <person name="Debuchy R."/>
            <person name="Gladieux P."/>
            <person name="Thoren M.H."/>
            <person name="Johannesson H."/>
        </authorList>
    </citation>
    <scope>NUCLEOTIDE SEQUENCE</scope>
    <source>
        <strain evidence="1">PSN293</strain>
    </source>
</reference>
<dbReference type="SUPFAM" id="SSF51197">
    <property type="entry name" value="Clavaminate synthase-like"/>
    <property type="match status" value="1"/>
</dbReference>
<proteinExistence type="predicted"/>
<protein>
    <submittedName>
        <fullName evidence="1">Phytanoyl-CoA dioxygenase</fullName>
    </submittedName>
</protein>
<evidence type="ECO:0000313" key="1">
    <source>
        <dbReference type="EMBL" id="KAK4217216.1"/>
    </source>
</evidence>
<organism evidence="1 2">
    <name type="scientific">Rhypophila decipiens</name>
    <dbReference type="NCBI Taxonomy" id="261697"/>
    <lineage>
        <taxon>Eukaryota</taxon>
        <taxon>Fungi</taxon>
        <taxon>Dikarya</taxon>
        <taxon>Ascomycota</taxon>
        <taxon>Pezizomycotina</taxon>
        <taxon>Sordariomycetes</taxon>
        <taxon>Sordariomycetidae</taxon>
        <taxon>Sordariales</taxon>
        <taxon>Naviculisporaceae</taxon>
        <taxon>Rhypophila</taxon>
    </lineage>
</organism>
<dbReference type="GO" id="GO:0051213">
    <property type="term" value="F:dioxygenase activity"/>
    <property type="evidence" value="ECO:0007669"/>
    <property type="project" value="UniProtKB-KW"/>
</dbReference>
<dbReference type="Proteomes" id="UP001301769">
    <property type="component" value="Unassembled WGS sequence"/>
</dbReference>
<dbReference type="PANTHER" id="PTHR40470">
    <property type="entry name" value="PHYTANOYL-COA DIOXYGENASE FAMILY PROTEIN (AFU_ORTHOLOGUE AFUA_2G15850)"/>
    <property type="match status" value="1"/>
</dbReference>
<dbReference type="EMBL" id="MU858061">
    <property type="protein sequence ID" value="KAK4217216.1"/>
    <property type="molecule type" value="Genomic_DNA"/>
</dbReference>
<sequence length="347" mass="38068">MAQTNQEEESPSPSPLLANLHKQGFLIIPSFLTPTELSTLRNAAANLTALARQGGNWPHIRTVGKQFPPWPSVAPPPEQGGGGIWGVQHLLHPSLPLSATDRAAFIRLYFSPRILAVVHELLQTGDEEDGGEEQLVMELLNMLVRPDKPFSLVWHRDDIPPSASPEEEVSRLTAAQSCRGGGSATAKYNHTQWNLPLFDDASLILVPGSHARARTEQERNADPYEAELPGQIRVDLKAGDMAFYDNDILHRGVYESGRERMTLHGSVSVARAGAGRARNVLQHGVGDWVDRCDFAAVLKEDRENRGLGNDGELGEEDERLVRVAEGMRDRLVRMGRESGDVGFSLSG</sequence>
<dbReference type="InterPro" id="IPR008775">
    <property type="entry name" value="Phytyl_CoA_dOase-like"/>
</dbReference>
<gene>
    <name evidence="1" type="ORF">QBC37DRAFT_415155</name>
</gene>
<reference evidence="1" key="1">
    <citation type="journal article" date="2023" name="Mol. Phylogenet. Evol.">
        <title>Genome-scale phylogeny and comparative genomics of the fungal order Sordariales.</title>
        <authorList>
            <person name="Hensen N."/>
            <person name="Bonometti L."/>
            <person name="Westerberg I."/>
            <person name="Brannstrom I.O."/>
            <person name="Guillou S."/>
            <person name="Cros-Aarteil S."/>
            <person name="Calhoun S."/>
            <person name="Haridas S."/>
            <person name="Kuo A."/>
            <person name="Mondo S."/>
            <person name="Pangilinan J."/>
            <person name="Riley R."/>
            <person name="LaButti K."/>
            <person name="Andreopoulos B."/>
            <person name="Lipzen A."/>
            <person name="Chen C."/>
            <person name="Yan M."/>
            <person name="Daum C."/>
            <person name="Ng V."/>
            <person name="Clum A."/>
            <person name="Steindorff A."/>
            <person name="Ohm R.A."/>
            <person name="Martin F."/>
            <person name="Silar P."/>
            <person name="Natvig D.O."/>
            <person name="Lalanne C."/>
            <person name="Gautier V."/>
            <person name="Ament-Velasquez S.L."/>
            <person name="Kruys A."/>
            <person name="Hutchinson M.I."/>
            <person name="Powell A.J."/>
            <person name="Barry K."/>
            <person name="Miller A.N."/>
            <person name="Grigoriev I.V."/>
            <person name="Debuchy R."/>
            <person name="Gladieux P."/>
            <person name="Hiltunen Thoren M."/>
            <person name="Johannesson H."/>
        </authorList>
    </citation>
    <scope>NUCLEOTIDE SEQUENCE</scope>
    <source>
        <strain evidence="1">PSN293</strain>
    </source>
</reference>
<keyword evidence="1" id="KW-0223">Dioxygenase</keyword>
<dbReference type="Gene3D" id="2.60.120.620">
    <property type="entry name" value="q2cbj1_9rhob like domain"/>
    <property type="match status" value="1"/>
</dbReference>
<dbReference type="Pfam" id="PF05721">
    <property type="entry name" value="PhyH"/>
    <property type="match status" value="1"/>
</dbReference>
<dbReference type="AlphaFoldDB" id="A0AAN6YFN5"/>
<accession>A0AAN6YFN5</accession>
<comment type="caution">
    <text evidence="1">The sequence shown here is derived from an EMBL/GenBank/DDBJ whole genome shotgun (WGS) entry which is preliminary data.</text>
</comment>
<keyword evidence="1" id="KW-0560">Oxidoreductase</keyword>
<name>A0AAN6YFN5_9PEZI</name>
<evidence type="ECO:0000313" key="2">
    <source>
        <dbReference type="Proteomes" id="UP001301769"/>
    </source>
</evidence>
<dbReference type="PANTHER" id="PTHR40470:SF1">
    <property type="entry name" value="PHYTANOYL-COA DIOXYGENASE FAMILY PROTEIN (AFU_ORTHOLOGUE AFUA_2G15850)"/>
    <property type="match status" value="1"/>
</dbReference>